<name>A0A914RPW6_PAREQ</name>
<dbReference type="GO" id="GO:0044183">
    <property type="term" value="F:protein folding chaperone"/>
    <property type="evidence" value="ECO:0007669"/>
    <property type="project" value="InterPro"/>
</dbReference>
<evidence type="ECO:0000256" key="2">
    <source>
        <dbReference type="ARBA" id="ARBA00022692"/>
    </source>
</evidence>
<evidence type="ECO:0000313" key="6">
    <source>
        <dbReference type="WBParaSite" id="PEQ_0000839201-mRNA-1"/>
    </source>
</evidence>
<dbReference type="InterPro" id="IPR005351">
    <property type="entry name" value="ASTER"/>
</dbReference>
<keyword evidence="5" id="KW-1185">Reference proteome</keyword>
<proteinExistence type="predicted"/>
<dbReference type="GO" id="GO:0045048">
    <property type="term" value="P:protein insertion into ER membrane"/>
    <property type="evidence" value="ECO:0007669"/>
    <property type="project" value="InterPro"/>
</dbReference>
<protein>
    <submittedName>
        <fullName evidence="6">Protein Asterix</fullName>
    </submittedName>
</protein>
<comment type="subcellular location">
    <subcellularLocation>
        <location evidence="1">Membrane</location>
    </subcellularLocation>
</comment>
<keyword evidence="4" id="KW-0472">Membrane</keyword>
<reference evidence="6" key="1">
    <citation type="submission" date="2022-11" db="UniProtKB">
        <authorList>
            <consortium name="WormBaseParasite"/>
        </authorList>
    </citation>
    <scope>IDENTIFICATION</scope>
</reference>
<dbReference type="GO" id="GO:0005789">
    <property type="term" value="C:endoplasmic reticulum membrane"/>
    <property type="evidence" value="ECO:0007669"/>
    <property type="project" value="InterPro"/>
</dbReference>
<evidence type="ECO:0000256" key="4">
    <source>
        <dbReference type="ARBA" id="ARBA00023136"/>
    </source>
</evidence>
<evidence type="ECO:0000313" key="5">
    <source>
        <dbReference type="Proteomes" id="UP000887564"/>
    </source>
</evidence>
<sequence length="83" mass="8901">MVGSHVVAPLISVVGLLRVRHPTICNATKRYKPVDPQSAAALADDPIPEYMNVLGMIFSMCGLMMRVCSSASHLFSPVVTFGP</sequence>
<keyword evidence="3" id="KW-1133">Transmembrane helix</keyword>
<evidence type="ECO:0000256" key="3">
    <source>
        <dbReference type="ARBA" id="ARBA00022989"/>
    </source>
</evidence>
<organism evidence="5 6">
    <name type="scientific">Parascaris equorum</name>
    <name type="common">Equine roundworm</name>
    <dbReference type="NCBI Taxonomy" id="6256"/>
    <lineage>
        <taxon>Eukaryota</taxon>
        <taxon>Metazoa</taxon>
        <taxon>Ecdysozoa</taxon>
        <taxon>Nematoda</taxon>
        <taxon>Chromadorea</taxon>
        <taxon>Rhabditida</taxon>
        <taxon>Spirurina</taxon>
        <taxon>Ascaridomorpha</taxon>
        <taxon>Ascaridoidea</taxon>
        <taxon>Ascarididae</taxon>
        <taxon>Parascaris</taxon>
    </lineage>
</organism>
<keyword evidence="2" id="KW-0812">Transmembrane</keyword>
<dbReference type="WBParaSite" id="PEQ_0000839201-mRNA-1">
    <property type="protein sequence ID" value="PEQ_0000839201-mRNA-1"/>
    <property type="gene ID" value="PEQ_0000839201"/>
</dbReference>
<evidence type="ECO:0000256" key="1">
    <source>
        <dbReference type="ARBA" id="ARBA00004370"/>
    </source>
</evidence>
<dbReference type="AlphaFoldDB" id="A0A914RPW6"/>
<accession>A0A914RPW6</accession>
<dbReference type="Proteomes" id="UP000887564">
    <property type="component" value="Unplaced"/>
</dbReference>
<dbReference type="Pfam" id="PF03669">
    <property type="entry name" value="ASTER"/>
    <property type="match status" value="1"/>
</dbReference>